<evidence type="ECO:0000313" key="1">
    <source>
        <dbReference type="EMBL" id="GFO46045.1"/>
    </source>
</evidence>
<accession>A0AAV4DPJ3</accession>
<organism evidence="1 2">
    <name type="scientific">Plakobranchus ocellatus</name>
    <dbReference type="NCBI Taxonomy" id="259542"/>
    <lineage>
        <taxon>Eukaryota</taxon>
        <taxon>Metazoa</taxon>
        <taxon>Spiralia</taxon>
        <taxon>Lophotrochozoa</taxon>
        <taxon>Mollusca</taxon>
        <taxon>Gastropoda</taxon>
        <taxon>Heterobranchia</taxon>
        <taxon>Euthyneura</taxon>
        <taxon>Panpulmonata</taxon>
        <taxon>Sacoglossa</taxon>
        <taxon>Placobranchoidea</taxon>
        <taxon>Plakobranchidae</taxon>
        <taxon>Plakobranchus</taxon>
    </lineage>
</organism>
<dbReference type="EMBL" id="BLXT01008140">
    <property type="protein sequence ID" value="GFO46045.1"/>
    <property type="molecule type" value="Genomic_DNA"/>
</dbReference>
<dbReference type="Proteomes" id="UP000735302">
    <property type="component" value="Unassembled WGS sequence"/>
</dbReference>
<protein>
    <submittedName>
        <fullName evidence="1">Uncharacterized protein</fullName>
    </submittedName>
</protein>
<gene>
    <name evidence="1" type="ORF">PoB_007255000</name>
</gene>
<proteinExistence type="predicted"/>
<evidence type="ECO:0000313" key="2">
    <source>
        <dbReference type="Proteomes" id="UP000735302"/>
    </source>
</evidence>
<sequence>MVEHENLTLLVGIEPKIVRVEPCSEQSRHGHCNVDIEYGERSYTNREVEICLELFCSRGRPDVMFGGGKCQASLVKQTSGTPGEQLRWTNYKRMDQAIGLRDGWNGRKVARMEEALKNV</sequence>
<name>A0AAV4DPJ3_9GAST</name>
<dbReference type="AlphaFoldDB" id="A0AAV4DPJ3"/>
<reference evidence="1 2" key="1">
    <citation type="journal article" date="2021" name="Elife">
        <title>Chloroplast acquisition without the gene transfer in kleptoplastic sea slugs, Plakobranchus ocellatus.</title>
        <authorList>
            <person name="Maeda T."/>
            <person name="Takahashi S."/>
            <person name="Yoshida T."/>
            <person name="Shimamura S."/>
            <person name="Takaki Y."/>
            <person name="Nagai Y."/>
            <person name="Toyoda A."/>
            <person name="Suzuki Y."/>
            <person name="Arimoto A."/>
            <person name="Ishii H."/>
            <person name="Satoh N."/>
            <person name="Nishiyama T."/>
            <person name="Hasebe M."/>
            <person name="Maruyama T."/>
            <person name="Minagawa J."/>
            <person name="Obokata J."/>
            <person name="Shigenobu S."/>
        </authorList>
    </citation>
    <scope>NUCLEOTIDE SEQUENCE [LARGE SCALE GENOMIC DNA]</scope>
</reference>
<comment type="caution">
    <text evidence="1">The sequence shown here is derived from an EMBL/GenBank/DDBJ whole genome shotgun (WGS) entry which is preliminary data.</text>
</comment>
<keyword evidence="2" id="KW-1185">Reference proteome</keyword>